<dbReference type="AlphaFoldDB" id="A0AA88A3U3"/>
<evidence type="ECO:0000313" key="1">
    <source>
        <dbReference type="EMBL" id="GMN36811.1"/>
    </source>
</evidence>
<comment type="caution">
    <text evidence="1">The sequence shown here is derived from an EMBL/GenBank/DDBJ whole genome shotgun (WGS) entry which is preliminary data.</text>
</comment>
<organism evidence="1 2">
    <name type="scientific">Ficus carica</name>
    <name type="common">Common fig</name>
    <dbReference type="NCBI Taxonomy" id="3494"/>
    <lineage>
        <taxon>Eukaryota</taxon>
        <taxon>Viridiplantae</taxon>
        <taxon>Streptophyta</taxon>
        <taxon>Embryophyta</taxon>
        <taxon>Tracheophyta</taxon>
        <taxon>Spermatophyta</taxon>
        <taxon>Magnoliopsida</taxon>
        <taxon>eudicotyledons</taxon>
        <taxon>Gunneridae</taxon>
        <taxon>Pentapetalae</taxon>
        <taxon>rosids</taxon>
        <taxon>fabids</taxon>
        <taxon>Rosales</taxon>
        <taxon>Moraceae</taxon>
        <taxon>Ficeae</taxon>
        <taxon>Ficus</taxon>
    </lineage>
</organism>
<evidence type="ECO:0000313" key="2">
    <source>
        <dbReference type="Proteomes" id="UP001187192"/>
    </source>
</evidence>
<gene>
    <name evidence="1" type="ORF">TIFTF001_042514</name>
</gene>
<dbReference type="EMBL" id="BTGU01002343">
    <property type="protein sequence ID" value="GMN36811.1"/>
    <property type="molecule type" value="Genomic_DNA"/>
</dbReference>
<sequence>MISELPLLLSMADRTSPIVDGGSIPVAKGSGPSYSDSRSESLLKKWALARIYFVATRHNSSP</sequence>
<keyword evidence="2" id="KW-1185">Reference proteome</keyword>
<proteinExistence type="predicted"/>
<reference evidence="1" key="1">
    <citation type="submission" date="2023-07" db="EMBL/GenBank/DDBJ databases">
        <title>draft genome sequence of fig (Ficus carica).</title>
        <authorList>
            <person name="Takahashi T."/>
            <person name="Nishimura K."/>
        </authorList>
    </citation>
    <scope>NUCLEOTIDE SEQUENCE</scope>
</reference>
<dbReference type="Proteomes" id="UP001187192">
    <property type="component" value="Unassembled WGS sequence"/>
</dbReference>
<protein>
    <submittedName>
        <fullName evidence="1">Uncharacterized protein</fullName>
    </submittedName>
</protein>
<accession>A0AA88A3U3</accession>
<name>A0AA88A3U3_FICCA</name>